<dbReference type="AlphaFoldDB" id="A0AAW5DXV5"/>
<dbReference type="Proteomes" id="UP001431131">
    <property type="component" value="Unassembled WGS sequence"/>
</dbReference>
<keyword evidence="3" id="KW-1185">Reference proteome</keyword>
<dbReference type="InterPro" id="IPR024478">
    <property type="entry name" value="HlyB_4HB_MCP"/>
</dbReference>
<feature type="domain" description="Chemotaxis methyl-accepting receptor HlyB-like 4HB MCP" evidence="1">
    <location>
        <begin position="6"/>
        <end position="146"/>
    </location>
</feature>
<protein>
    <submittedName>
        <fullName evidence="2">MCP four helix bundle domain-containing protein</fullName>
    </submittedName>
</protein>
<dbReference type="EMBL" id="JAKTTI010000002">
    <property type="protein sequence ID" value="MCH1624134.1"/>
    <property type="molecule type" value="Genomic_DNA"/>
</dbReference>
<name>A0AAW5DXV5_9BACI</name>
<evidence type="ECO:0000259" key="1">
    <source>
        <dbReference type="Pfam" id="PF12729"/>
    </source>
</evidence>
<dbReference type="RefSeq" id="WP_240252387.1">
    <property type="nucleotide sequence ID" value="NZ_JAKTTI010000002.1"/>
</dbReference>
<organism evidence="2 3">
    <name type="scientific">Fredinandcohnia quinoae</name>
    <dbReference type="NCBI Taxonomy" id="2918902"/>
    <lineage>
        <taxon>Bacteria</taxon>
        <taxon>Bacillati</taxon>
        <taxon>Bacillota</taxon>
        <taxon>Bacilli</taxon>
        <taxon>Bacillales</taxon>
        <taxon>Bacillaceae</taxon>
        <taxon>Fredinandcohnia</taxon>
    </lineage>
</organism>
<evidence type="ECO:0000313" key="3">
    <source>
        <dbReference type="Proteomes" id="UP001431131"/>
    </source>
</evidence>
<dbReference type="Pfam" id="PF12729">
    <property type="entry name" value="4HB_MCP_1"/>
    <property type="match status" value="1"/>
</dbReference>
<comment type="caution">
    <text evidence="2">The sequence shown here is derived from an EMBL/GenBank/DDBJ whole genome shotgun (WGS) entry which is preliminary data.</text>
</comment>
<evidence type="ECO:0000313" key="2">
    <source>
        <dbReference type="EMBL" id="MCH1624134.1"/>
    </source>
</evidence>
<reference evidence="2" key="1">
    <citation type="submission" date="2022-02" db="EMBL/GenBank/DDBJ databases">
        <title>Fredinandcohnia quinoae sp. nov. isolated from Chenopodium quinoa seeds.</title>
        <authorList>
            <person name="Saati-Santamaria Z."/>
            <person name="Flores-Felix J.D."/>
            <person name="Igual J.M."/>
            <person name="Velazquez E."/>
            <person name="Garcia-Fraile P."/>
            <person name="Martinez-Molina E."/>
        </authorList>
    </citation>
    <scope>NUCLEOTIDE SEQUENCE</scope>
    <source>
        <strain evidence="2">SECRCQ15</strain>
    </source>
</reference>
<proteinExistence type="predicted"/>
<accession>A0AAW5DXV5</accession>
<sequence>MKWIRNLKITQKFILLLVVTLLSLLVVGSLGFTQLISTGKKLDDMYVNKLKPIETVTSLKTNTQYIQTALVELMVNTDQARNQELLSKMEEIVKDNQQHRKSYQTDNPDELKLLNSITELASQYKETQDKIIDYAMKNQNTEAYEVNHLIMLLHHLNN</sequence>
<gene>
    <name evidence="2" type="ORF">MJG50_02235</name>
</gene>